<comment type="caution">
    <text evidence="1">The sequence shown here is derived from an EMBL/GenBank/DDBJ whole genome shotgun (WGS) entry which is preliminary data.</text>
</comment>
<proteinExistence type="predicted"/>
<dbReference type="PANTHER" id="PTHR35530">
    <property type="entry name" value="TAUTOMERASE-RELATED"/>
    <property type="match status" value="1"/>
</dbReference>
<dbReference type="AlphaFoldDB" id="A0A494Y631"/>
<reference evidence="1 2" key="1">
    <citation type="submission" date="2018-10" db="EMBL/GenBank/DDBJ databases">
        <title>Robbsia sp. DHC34, isolated from soil.</title>
        <authorList>
            <person name="Gao Z.-H."/>
            <person name="Qiu L.-H."/>
        </authorList>
    </citation>
    <scope>NUCLEOTIDE SEQUENCE [LARGE SCALE GENOMIC DNA]</scope>
    <source>
        <strain evidence="1 2">DHC34</strain>
    </source>
</reference>
<accession>A0A494Y631</accession>
<organism evidence="1 2">
    <name type="scientific">Pararobbsia silviterrae</name>
    <dbReference type="NCBI Taxonomy" id="1792498"/>
    <lineage>
        <taxon>Bacteria</taxon>
        <taxon>Pseudomonadati</taxon>
        <taxon>Pseudomonadota</taxon>
        <taxon>Betaproteobacteria</taxon>
        <taxon>Burkholderiales</taxon>
        <taxon>Burkholderiaceae</taxon>
        <taxon>Pararobbsia</taxon>
    </lineage>
</organism>
<dbReference type="PANTHER" id="PTHR35530:SF1">
    <property type="entry name" value="2-HYDROXYMUCONATE TAUTOMERASE"/>
    <property type="match status" value="1"/>
</dbReference>
<gene>
    <name evidence="1" type="ORF">D7S86_07415</name>
</gene>
<dbReference type="Gene3D" id="3.30.429.10">
    <property type="entry name" value="Macrophage Migration Inhibitory Factor"/>
    <property type="match status" value="1"/>
</dbReference>
<dbReference type="OrthoDB" id="8561934at2"/>
<sequence>MPGIRLTVSGSERPELTERLATELTQLTCEVLSKRPAKMAVIVEYVPHAQWFIDNRSLVAHGKNAFQLVLTITQHTNIREEKAEYHRKAFELLSTLIGDVHPHSNIHVVECDAVGYGFGGVTLEWRIHHGDGAVPA</sequence>
<evidence type="ECO:0000313" key="2">
    <source>
        <dbReference type="Proteomes" id="UP000270342"/>
    </source>
</evidence>
<name>A0A494Y631_9BURK</name>
<dbReference type="EMBL" id="RBZU01000002">
    <property type="protein sequence ID" value="RKP57753.1"/>
    <property type="molecule type" value="Genomic_DNA"/>
</dbReference>
<protein>
    <submittedName>
        <fullName evidence="1">4-oxalocrotonate tautomerase</fullName>
    </submittedName>
</protein>
<evidence type="ECO:0000313" key="1">
    <source>
        <dbReference type="EMBL" id="RKP57753.1"/>
    </source>
</evidence>
<dbReference type="SUPFAM" id="SSF55331">
    <property type="entry name" value="Tautomerase/MIF"/>
    <property type="match status" value="1"/>
</dbReference>
<dbReference type="InterPro" id="IPR014347">
    <property type="entry name" value="Tautomerase/MIF_sf"/>
</dbReference>
<dbReference type="Proteomes" id="UP000270342">
    <property type="component" value="Unassembled WGS sequence"/>
</dbReference>
<dbReference type="RefSeq" id="WP_121085036.1">
    <property type="nucleotide sequence ID" value="NZ_RBZU01000002.1"/>
</dbReference>
<keyword evidence="2" id="KW-1185">Reference proteome</keyword>